<keyword evidence="4" id="KW-1185">Reference proteome</keyword>
<dbReference type="Proteomes" id="UP001235939">
    <property type="component" value="Chromosome 18"/>
</dbReference>
<feature type="domain" description="C2" evidence="2">
    <location>
        <begin position="257"/>
        <end position="405"/>
    </location>
</feature>
<dbReference type="EMBL" id="CP092880">
    <property type="protein sequence ID" value="UYV80366.1"/>
    <property type="molecule type" value="Genomic_DNA"/>
</dbReference>
<dbReference type="Pfam" id="PF00168">
    <property type="entry name" value="C2"/>
    <property type="match status" value="2"/>
</dbReference>
<dbReference type="PANTHER" id="PTHR10024">
    <property type="entry name" value="SYNAPTOTAGMIN"/>
    <property type="match status" value="1"/>
</dbReference>
<dbReference type="PROSITE" id="PS50004">
    <property type="entry name" value="C2"/>
    <property type="match status" value="2"/>
</dbReference>
<dbReference type="InterPro" id="IPR000008">
    <property type="entry name" value="C2_dom"/>
</dbReference>
<dbReference type="CDD" id="cd00276">
    <property type="entry name" value="C2B_Synaptotagmin"/>
    <property type="match status" value="1"/>
</dbReference>
<organism evidence="3 4">
    <name type="scientific">Cordylochernes scorpioides</name>
    <dbReference type="NCBI Taxonomy" id="51811"/>
    <lineage>
        <taxon>Eukaryota</taxon>
        <taxon>Metazoa</taxon>
        <taxon>Ecdysozoa</taxon>
        <taxon>Arthropoda</taxon>
        <taxon>Chelicerata</taxon>
        <taxon>Arachnida</taxon>
        <taxon>Pseudoscorpiones</taxon>
        <taxon>Cheliferoidea</taxon>
        <taxon>Chernetidae</taxon>
        <taxon>Cordylochernes</taxon>
    </lineage>
</organism>
<dbReference type="InterPro" id="IPR035892">
    <property type="entry name" value="C2_domain_sf"/>
</dbReference>
<proteinExistence type="predicted"/>
<reference evidence="3 4" key="1">
    <citation type="submission" date="2022-01" db="EMBL/GenBank/DDBJ databases">
        <title>A chromosomal length assembly of Cordylochernes scorpioides.</title>
        <authorList>
            <person name="Zeh D."/>
            <person name="Zeh J."/>
        </authorList>
    </citation>
    <scope>NUCLEOTIDE SEQUENCE [LARGE SCALE GENOMIC DNA]</scope>
    <source>
        <strain evidence="3">IN4F17</strain>
        <tissue evidence="3">Whole Body</tissue>
    </source>
</reference>
<accession>A0ABY6LGQ2</accession>
<feature type="compositionally biased region" description="Low complexity" evidence="1">
    <location>
        <begin position="38"/>
        <end position="53"/>
    </location>
</feature>
<evidence type="ECO:0000313" key="4">
    <source>
        <dbReference type="Proteomes" id="UP001235939"/>
    </source>
</evidence>
<feature type="region of interest" description="Disordered" evidence="1">
    <location>
        <begin position="22"/>
        <end position="58"/>
    </location>
</feature>
<dbReference type="SUPFAM" id="SSF49562">
    <property type="entry name" value="C2 domain (Calcium/lipid-binding domain, CaLB)"/>
    <property type="match status" value="2"/>
</dbReference>
<feature type="region of interest" description="Disordered" evidence="1">
    <location>
        <begin position="351"/>
        <end position="371"/>
    </location>
</feature>
<dbReference type="Gene3D" id="2.60.40.150">
    <property type="entry name" value="C2 domain"/>
    <property type="match status" value="2"/>
</dbReference>
<evidence type="ECO:0000256" key="1">
    <source>
        <dbReference type="SAM" id="MobiDB-lite"/>
    </source>
</evidence>
<sequence>MKPAEGTELTAHLKLVGAPQYTVEAVPPAPRKHREDSTYSSMSTSSRGDGSVSAHEVHDSHGVYQSEVPLDTPPASNEPDINYGQITFSATYREPESSPGELVLVIKDFGPRTISSQYSLNLPTNQGPLRYEVDTGNRAKEAQDLPPRLYGGACDPYIAVSVGKDRGRKRWSRGASTLYEFRTTTKRRTQHPLFKETFLMELGRQDLKDCRLRVSAFDDERLANDTELGQLSSPLRDLDIGPEPSIFTLDFGEPKQERGELLFGMSYLPTAERLTFSIVKANNLKPVTETVEAFAPCVRILLLLHGKLVKKKKTSSKLGTTCPVYNETLTFDIPPSQLDNVTLVLVASHREPAAPASPDSPTSPPNGKKARHVGKVVVGAHSRGIASHHWNVMRQTPRKLVTQWHTLR</sequence>
<name>A0ABY6LGQ2_9ARAC</name>
<evidence type="ECO:0000259" key="2">
    <source>
        <dbReference type="PROSITE" id="PS50004"/>
    </source>
</evidence>
<protein>
    <recommendedName>
        <fullName evidence="2">C2 domain-containing protein</fullName>
    </recommendedName>
</protein>
<gene>
    <name evidence="3" type="ORF">LAZ67_18002702</name>
</gene>
<evidence type="ECO:0000313" key="3">
    <source>
        <dbReference type="EMBL" id="UYV80366.1"/>
    </source>
</evidence>
<dbReference type="SMART" id="SM00239">
    <property type="entry name" value="C2"/>
    <property type="match status" value="2"/>
</dbReference>
<feature type="domain" description="C2" evidence="2">
    <location>
        <begin position="116"/>
        <end position="249"/>
    </location>
</feature>